<dbReference type="Pfam" id="PF00581">
    <property type="entry name" value="Rhodanese"/>
    <property type="match status" value="1"/>
</dbReference>
<comment type="caution">
    <text evidence="2">The sequence shown here is derived from an EMBL/GenBank/DDBJ whole genome shotgun (WGS) entry which is preliminary data.</text>
</comment>
<dbReference type="PANTHER" id="PTHR44086:SF10">
    <property type="entry name" value="THIOSULFATE SULFURTRANSFERASE_RHODANESE-LIKE DOMAIN-CONTAINING PROTEIN 3"/>
    <property type="match status" value="1"/>
</dbReference>
<dbReference type="SUPFAM" id="SSF52821">
    <property type="entry name" value="Rhodanese/Cell cycle control phosphatase"/>
    <property type="match status" value="1"/>
</dbReference>
<dbReference type="RefSeq" id="WP_198684299.1">
    <property type="nucleotide sequence ID" value="NZ_JAEIJD010000001.1"/>
</dbReference>
<dbReference type="SMART" id="SM00450">
    <property type="entry name" value="RHOD"/>
    <property type="match status" value="1"/>
</dbReference>
<evidence type="ECO:0000313" key="2">
    <source>
        <dbReference type="EMBL" id="MBI6628264.1"/>
    </source>
</evidence>
<dbReference type="InterPro" id="IPR036873">
    <property type="entry name" value="Rhodanese-like_dom_sf"/>
</dbReference>
<dbReference type="GO" id="GO:0004792">
    <property type="term" value="F:thiosulfate-cyanide sulfurtransferase activity"/>
    <property type="evidence" value="ECO:0007669"/>
    <property type="project" value="TreeGrafter"/>
</dbReference>
<dbReference type="PROSITE" id="PS50206">
    <property type="entry name" value="RHODANESE_3"/>
    <property type="match status" value="1"/>
</dbReference>
<protein>
    <submittedName>
        <fullName evidence="2">Rhodanese-like domain-containing protein</fullName>
    </submittedName>
</protein>
<feature type="domain" description="Rhodanese" evidence="1">
    <location>
        <begin position="24"/>
        <end position="113"/>
    </location>
</feature>
<dbReference type="InterPro" id="IPR001763">
    <property type="entry name" value="Rhodanese-like_dom"/>
</dbReference>
<name>A0A934HHH7_9RHOB</name>
<evidence type="ECO:0000313" key="3">
    <source>
        <dbReference type="Proteomes" id="UP000613255"/>
    </source>
</evidence>
<proteinExistence type="predicted"/>
<dbReference type="EMBL" id="JAEIJD010000001">
    <property type="protein sequence ID" value="MBI6628264.1"/>
    <property type="molecule type" value="Genomic_DNA"/>
</dbReference>
<gene>
    <name evidence="2" type="ORF">JAO82_00070</name>
</gene>
<accession>A0A934HHH7</accession>
<dbReference type="Proteomes" id="UP000613255">
    <property type="component" value="Unassembled WGS sequence"/>
</dbReference>
<dbReference type="Gene3D" id="3.40.250.10">
    <property type="entry name" value="Rhodanese-like domain"/>
    <property type="match status" value="1"/>
</dbReference>
<organism evidence="2 3">
    <name type="scientific">Pontibaca salina</name>
    <dbReference type="NCBI Taxonomy" id="2795731"/>
    <lineage>
        <taxon>Bacteria</taxon>
        <taxon>Pseudomonadati</taxon>
        <taxon>Pseudomonadota</taxon>
        <taxon>Alphaproteobacteria</taxon>
        <taxon>Rhodobacterales</taxon>
        <taxon>Roseobacteraceae</taxon>
        <taxon>Pontibaca</taxon>
    </lineage>
</organism>
<reference evidence="2" key="1">
    <citation type="submission" date="2020-12" db="EMBL/GenBank/DDBJ databases">
        <title>Pontibaca salina gen. nov., sp. nov., isolated from marine sediment.</title>
        <authorList>
            <person name="Bo J."/>
            <person name="Wang S."/>
            <person name="Song X."/>
            <person name="Du Z."/>
        </authorList>
    </citation>
    <scope>NUCLEOTIDE SEQUENCE</scope>
    <source>
        <strain evidence="2">S1109L</strain>
    </source>
</reference>
<keyword evidence="3" id="KW-1185">Reference proteome</keyword>
<evidence type="ECO:0000259" key="1">
    <source>
        <dbReference type="PROSITE" id="PS50206"/>
    </source>
</evidence>
<dbReference type="PANTHER" id="PTHR44086">
    <property type="entry name" value="THIOSULFATE SULFURTRANSFERASE RDL2, MITOCHONDRIAL-RELATED"/>
    <property type="match status" value="1"/>
</dbReference>
<dbReference type="CDD" id="cd00158">
    <property type="entry name" value="RHOD"/>
    <property type="match status" value="1"/>
</dbReference>
<dbReference type="AlphaFoldDB" id="A0A934HHH7"/>
<sequence length="127" mass="14034">MKSEQIETGTLHHWTPQEVSEALESASIVLIDVRTPQEFAFERIRGALLSPMQELDPAHMPRPIEGRPVVFHCGSGMRSRKMAELAMQAGWAEANHMEGGFGAWKKAGLTYIGTQMSTGAPKDMTPR</sequence>